<dbReference type="Proteomes" id="UP000494106">
    <property type="component" value="Unassembled WGS sequence"/>
</dbReference>
<evidence type="ECO:0000313" key="2">
    <source>
        <dbReference type="EMBL" id="CAB3250949.1"/>
    </source>
</evidence>
<evidence type="ECO:0000313" key="3">
    <source>
        <dbReference type="Proteomes" id="UP000494106"/>
    </source>
</evidence>
<feature type="compositionally biased region" description="Basic residues" evidence="1">
    <location>
        <begin position="19"/>
        <end position="30"/>
    </location>
</feature>
<name>A0A8S1AMI5_ARCPL</name>
<feature type="compositionally biased region" description="Basic and acidic residues" evidence="1">
    <location>
        <begin position="31"/>
        <end position="61"/>
    </location>
</feature>
<organism evidence="2 3">
    <name type="scientific">Arctia plantaginis</name>
    <name type="common">Wood tiger moth</name>
    <name type="synonym">Phalaena plantaginis</name>
    <dbReference type="NCBI Taxonomy" id="874455"/>
    <lineage>
        <taxon>Eukaryota</taxon>
        <taxon>Metazoa</taxon>
        <taxon>Ecdysozoa</taxon>
        <taxon>Arthropoda</taxon>
        <taxon>Hexapoda</taxon>
        <taxon>Insecta</taxon>
        <taxon>Pterygota</taxon>
        <taxon>Neoptera</taxon>
        <taxon>Endopterygota</taxon>
        <taxon>Lepidoptera</taxon>
        <taxon>Glossata</taxon>
        <taxon>Ditrysia</taxon>
        <taxon>Noctuoidea</taxon>
        <taxon>Erebidae</taxon>
        <taxon>Arctiinae</taxon>
        <taxon>Arctia</taxon>
    </lineage>
</organism>
<feature type="region of interest" description="Disordered" evidence="1">
    <location>
        <begin position="1"/>
        <end position="81"/>
    </location>
</feature>
<keyword evidence="3" id="KW-1185">Reference proteome</keyword>
<comment type="caution">
    <text evidence="2">The sequence shown here is derived from an EMBL/GenBank/DDBJ whole genome shotgun (WGS) entry which is preliminary data.</text>
</comment>
<sequence>MQRIARAKYIVGRPTHSPRYSKRYSHYKKLKRDDTAEKDDSKNKDDKQTNSKQTEKDKSEDIDQEESVTIPTSSTVMTNSLQSSAICPDLARCKTFNFRARDKAQNSEENMAIPKRKFLLLLN</sequence>
<dbReference type="OrthoDB" id="7473762at2759"/>
<dbReference type="AlphaFoldDB" id="A0A8S1AMI5"/>
<reference evidence="2 3" key="1">
    <citation type="submission" date="2020-04" db="EMBL/GenBank/DDBJ databases">
        <authorList>
            <person name="Wallbank WR R."/>
            <person name="Pardo Diaz C."/>
            <person name="Kozak K."/>
            <person name="Martin S."/>
            <person name="Jiggins C."/>
            <person name="Moest M."/>
            <person name="Warren A I."/>
            <person name="Byers J.R.P. K."/>
            <person name="Montejo-Kovacevich G."/>
            <person name="Yen C E."/>
        </authorList>
    </citation>
    <scope>NUCLEOTIDE SEQUENCE [LARGE SCALE GENOMIC DNA]</scope>
</reference>
<evidence type="ECO:0000256" key="1">
    <source>
        <dbReference type="SAM" id="MobiDB-lite"/>
    </source>
</evidence>
<accession>A0A8S1AMI5</accession>
<dbReference type="EMBL" id="CADEBC010000541">
    <property type="protein sequence ID" value="CAB3250949.1"/>
    <property type="molecule type" value="Genomic_DNA"/>
</dbReference>
<proteinExistence type="predicted"/>
<feature type="compositionally biased region" description="Polar residues" evidence="1">
    <location>
        <begin position="67"/>
        <end position="81"/>
    </location>
</feature>
<gene>
    <name evidence="2" type="ORF">APLA_LOCUS12813</name>
</gene>
<protein>
    <submittedName>
        <fullName evidence="2">Uncharacterized protein</fullName>
    </submittedName>
</protein>